<feature type="domain" description="Methyltransferase type 11" evidence="5">
    <location>
        <begin position="107"/>
        <end position="207"/>
    </location>
</feature>
<accession>A0ABM3LKS9</accession>
<dbReference type="Proteomes" id="UP001652582">
    <property type="component" value="Chromosome 9"/>
</dbReference>
<protein>
    <submittedName>
        <fullName evidence="7">Ubiquinone biosynthesis O-methyltransferase-like</fullName>
    </submittedName>
</protein>
<dbReference type="PANTHER" id="PTHR43464:SF19">
    <property type="entry name" value="UBIQUINONE BIOSYNTHESIS O-METHYLTRANSFERASE, MITOCHONDRIAL"/>
    <property type="match status" value="1"/>
</dbReference>
<proteinExistence type="predicted"/>
<dbReference type="Gene3D" id="3.40.50.150">
    <property type="entry name" value="Vaccinia Virus protein VP39"/>
    <property type="match status" value="1"/>
</dbReference>
<keyword evidence="3" id="KW-0831">Ubiquinone biosynthesis</keyword>
<name>A0ABM3LKS9_BICAN</name>
<dbReference type="GeneID" id="112048979"/>
<dbReference type="CDD" id="cd02440">
    <property type="entry name" value="AdoMet_MTases"/>
    <property type="match status" value="1"/>
</dbReference>
<dbReference type="PANTHER" id="PTHR43464">
    <property type="entry name" value="METHYLTRANSFERASE"/>
    <property type="match status" value="1"/>
</dbReference>
<dbReference type="InterPro" id="IPR010233">
    <property type="entry name" value="UbiG_MeTrfase"/>
</dbReference>
<evidence type="ECO:0000313" key="7">
    <source>
        <dbReference type="RefSeq" id="XP_052739682.1"/>
    </source>
</evidence>
<organism evidence="6 7">
    <name type="scientific">Bicyclus anynana</name>
    <name type="common">Squinting bush brown butterfly</name>
    <dbReference type="NCBI Taxonomy" id="110368"/>
    <lineage>
        <taxon>Eukaryota</taxon>
        <taxon>Metazoa</taxon>
        <taxon>Ecdysozoa</taxon>
        <taxon>Arthropoda</taxon>
        <taxon>Hexapoda</taxon>
        <taxon>Insecta</taxon>
        <taxon>Pterygota</taxon>
        <taxon>Neoptera</taxon>
        <taxon>Endopterygota</taxon>
        <taxon>Lepidoptera</taxon>
        <taxon>Glossata</taxon>
        <taxon>Ditrysia</taxon>
        <taxon>Papilionoidea</taxon>
        <taxon>Nymphalidae</taxon>
        <taxon>Satyrinae</taxon>
        <taxon>Satyrini</taxon>
        <taxon>Mycalesina</taxon>
        <taxon>Bicyclus</taxon>
    </lineage>
</organism>
<evidence type="ECO:0000259" key="5">
    <source>
        <dbReference type="Pfam" id="PF08241"/>
    </source>
</evidence>
<keyword evidence="1" id="KW-0489">Methyltransferase</keyword>
<dbReference type="InterPro" id="IPR013216">
    <property type="entry name" value="Methyltransf_11"/>
</dbReference>
<dbReference type="Pfam" id="PF08241">
    <property type="entry name" value="Methyltransf_11"/>
    <property type="match status" value="1"/>
</dbReference>
<evidence type="ECO:0000313" key="6">
    <source>
        <dbReference type="Proteomes" id="UP001652582"/>
    </source>
</evidence>
<dbReference type="RefSeq" id="XP_052739682.1">
    <property type="nucleotide sequence ID" value="XM_052883722.1"/>
</dbReference>
<evidence type="ECO:0000256" key="3">
    <source>
        <dbReference type="ARBA" id="ARBA00022688"/>
    </source>
</evidence>
<reference evidence="7" key="1">
    <citation type="submission" date="2025-08" db="UniProtKB">
        <authorList>
            <consortium name="RefSeq"/>
        </authorList>
    </citation>
    <scope>IDENTIFICATION</scope>
</reference>
<evidence type="ECO:0000256" key="1">
    <source>
        <dbReference type="ARBA" id="ARBA00022603"/>
    </source>
</evidence>
<sequence>MMKGTAKLLNNCHSLNTIVIRSWCPVTTVSNNINVLSRRDAHSTIDTRDYFHEPNNNKVLDTFWDPKGTFRVLHLWNYLRLPFIRDGLVHVAPGEKFSTCLKGKKILEVGCGGGILSEGLAKYGANVTGIDTCEKVLEIAIDHSSKNKRLANNKPTYILSAIEDHCISYPNTYDAIVVSEVIEHVAQKELFVECCVRATKPGGKLFFTTPSRTRFAQFYMIFLFEKILKCYAKNGHQYDTFMTPSELKFMLETNDCHVEDIKGYIYYPLADQWAWTNHKLFSFAMKAVKLPSKNENDNPIIADNSY</sequence>
<keyword evidence="2" id="KW-0808">Transferase</keyword>
<evidence type="ECO:0000256" key="4">
    <source>
        <dbReference type="ARBA" id="ARBA00022691"/>
    </source>
</evidence>
<keyword evidence="6" id="KW-1185">Reference proteome</keyword>
<gene>
    <name evidence="7" type="primary">LOC112048979</name>
</gene>
<dbReference type="InterPro" id="IPR029063">
    <property type="entry name" value="SAM-dependent_MTases_sf"/>
</dbReference>
<keyword evidence="4" id="KW-0949">S-adenosyl-L-methionine</keyword>
<dbReference type="SUPFAM" id="SSF53335">
    <property type="entry name" value="S-adenosyl-L-methionine-dependent methyltransferases"/>
    <property type="match status" value="1"/>
</dbReference>
<evidence type="ECO:0000256" key="2">
    <source>
        <dbReference type="ARBA" id="ARBA00022679"/>
    </source>
</evidence>
<dbReference type="NCBIfam" id="TIGR01983">
    <property type="entry name" value="UbiG"/>
    <property type="match status" value="1"/>
</dbReference>